<dbReference type="InterPro" id="IPR036249">
    <property type="entry name" value="Thioredoxin-like_sf"/>
</dbReference>
<dbReference type="NCBIfam" id="TIGR02174">
    <property type="entry name" value="CXXU_selWTH"/>
    <property type="match status" value="1"/>
</dbReference>
<dbReference type="AlphaFoldDB" id="A0A9D4R0D8"/>
<dbReference type="InterPro" id="IPR011893">
    <property type="entry name" value="Selenoprotein_Rdx-typ"/>
</dbReference>
<reference evidence="2" key="2">
    <citation type="submission" date="2020-11" db="EMBL/GenBank/DDBJ databases">
        <authorList>
            <person name="McCartney M.A."/>
            <person name="Auch B."/>
            <person name="Kono T."/>
            <person name="Mallez S."/>
            <person name="Becker A."/>
            <person name="Gohl D.M."/>
            <person name="Silverstein K.A.T."/>
            <person name="Koren S."/>
            <person name="Bechman K.B."/>
            <person name="Herman A."/>
            <person name="Abrahante J.E."/>
            <person name="Garbe J."/>
        </authorList>
    </citation>
    <scope>NUCLEOTIDE SEQUENCE</scope>
    <source>
        <strain evidence="2">Duluth1</strain>
        <tissue evidence="2">Whole animal</tissue>
    </source>
</reference>
<proteinExistence type="predicted"/>
<dbReference type="EMBL" id="JAIWYP010000003">
    <property type="protein sequence ID" value="KAH3850244.1"/>
    <property type="molecule type" value="Genomic_DNA"/>
</dbReference>
<name>A0A9D4R0D8_DREPO</name>
<evidence type="ECO:0008006" key="4">
    <source>
        <dbReference type="Google" id="ProtNLM"/>
    </source>
</evidence>
<organism evidence="2 3">
    <name type="scientific">Dreissena polymorpha</name>
    <name type="common">Zebra mussel</name>
    <name type="synonym">Mytilus polymorpha</name>
    <dbReference type="NCBI Taxonomy" id="45954"/>
    <lineage>
        <taxon>Eukaryota</taxon>
        <taxon>Metazoa</taxon>
        <taxon>Spiralia</taxon>
        <taxon>Lophotrochozoa</taxon>
        <taxon>Mollusca</taxon>
        <taxon>Bivalvia</taxon>
        <taxon>Autobranchia</taxon>
        <taxon>Heteroconchia</taxon>
        <taxon>Euheterodonta</taxon>
        <taxon>Imparidentia</taxon>
        <taxon>Neoheterodontei</taxon>
        <taxon>Myida</taxon>
        <taxon>Dreissenoidea</taxon>
        <taxon>Dreissenidae</taxon>
        <taxon>Dreissena</taxon>
    </lineage>
</organism>
<keyword evidence="3" id="KW-1185">Reference proteome</keyword>
<dbReference type="Proteomes" id="UP000828390">
    <property type="component" value="Unassembled WGS sequence"/>
</dbReference>
<dbReference type="Gene3D" id="3.40.30.10">
    <property type="entry name" value="Glutaredoxin"/>
    <property type="match status" value="1"/>
</dbReference>
<comment type="caution">
    <text evidence="2">The sequence shown here is derived from an EMBL/GenBank/DDBJ whole genome shotgun (WGS) entry which is preliminary data.</text>
</comment>
<sequence>MSMEATPGTTGWFEVTVEGKLVHSKKGGDGYVDSDSKTNKIVEAVKAALK</sequence>
<protein>
    <recommendedName>
        <fullName evidence="4">Selenoprotein W</fullName>
    </recommendedName>
</protein>
<accession>A0A9D4R0D8</accession>
<reference evidence="2" key="1">
    <citation type="journal article" date="2019" name="bioRxiv">
        <title>The Genome of the Zebra Mussel, Dreissena polymorpha: A Resource for Invasive Species Research.</title>
        <authorList>
            <person name="McCartney M.A."/>
            <person name="Auch B."/>
            <person name="Kono T."/>
            <person name="Mallez S."/>
            <person name="Zhang Y."/>
            <person name="Obille A."/>
            <person name="Becker A."/>
            <person name="Abrahante J.E."/>
            <person name="Garbe J."/>
            <person name="Badalamenti J.P."/>
            <person name="Herman A."/>
            <person name="Mangelson H."/>
            <person name="Liachko I."/>
            <person name="Sullivan S."/>
            <person name="Sone E.D."/>
            <person name="Koren S."/>
            <person name="Silverstein K.A.T."/>
            <person name="Beckman K.B."/>
            <person name="Gohl D.M."/>
        </authorList>
    </citation>
    <scope>NUCLEOTIDE SEQUENCE</scope>
    <source>
        <strain evidence="2">Duluth1</strain>
        <tissue evidence="2">Whole animal</tissue>
    </source>
</reference>
<evidence type="ECO:0000313" key="2">
    <source>
        <dbReference type="EMBL" id="KAH3850244.1"/>
    </source>
</evidence>
<gene>
    <name evidence="2" type="ORF">DPMN_092651</name>
</gene>
<evidence type="ECO:0000256" key="1">
    <source>
        <dbReference type="ARBA" id="ARBA00023284"/>
    </source>
</evidence>
<dbReference type="SUPFAM" id="SSF52833">
    <property type="entry name" value="Thioredoxin-like"/>
    <property type="match status" value="1"/>
</dbReference>
<dbReference type="Pfam" id="PF10262">
    <property type="entry name" value="Rdx"/>
    <property type="match status" value="1"/>
</dbReference>
<keyword evidence="1" id="KW-0676">Redox-active center</keyword>
<evidence type="ECO:0000313" key="3">
    <source>
        <dbReference type="Proteomes" id="UP000828390"/>
    </source>
</evidence>